<dbReference type="NCBIfam" id="TIGR03732">
    <property type="entry name" value="lanti_perm_MutE"/>
    <property type="match status" value="1"/>
</dbReference>
<sequence length="246" mass="27400">MHHFTAVVRAEHLKVKRTFTRKLVYIAPLVTLMLCVVLMGGHFFQSGSFNWWYAMMLPGTLALLCIGVLQKDARKLRYRSILALPLSPSLTWLGKIVEVSRLFLMSSLFLWLILTAGSMVFPGTLSAITSLIACLVIFVTFLWQIPLWLYLVDRIGVFVTFILSMVGNVGLGIMLATSDMWWLVPFTIPARLMCPIIQVLPNGLPVPEGDPLMDGSVILPGLLISVGLFVLLSFITAKAFDAKETR</sequence>
<evidence type="ECO:0000313" key="3">
    <source>
        <dbReference type="Proteomes" id="UP000325218"/>
    </source>
</evidence>
<dbReference type="Proteomes" id="UP000325218">
    <property type="component" value="Unassembled WGS sequence"/>
</dbReference>
<keyword evidence="1" id="KW-0812">Transmembrane</keyword>
<feature type="transmembrane region" description="Helical" evidence="1">
    <location>
        <begin position="127"/>
        <end position="150"/>
    </location>
</feature>
<dbReference type="OrthoDB" id="9776525at2"/>
<dbReference type="CDD" id="cd21807">
    <property type="entry name" value="ABC-2_lan_permease_MutE_EpiE-like"/>
    <property type="match status" value="1"/>
</dbReference>
<keyword evidence="1" id="KW-0472">Membrane</keyword>
<feature type="transmembrane region" description="Helical" evidence="1">
    <location>
        <begin position="23"/>
        <end position="44"/>
    </location>
</feature>
<name>A0A5D0CLB8_9BACL</name>
<feature type="transmembrane region" description="Helical" evidence="1">
    <location>
        <begin position="157"/>
        <end position="176"/>
    </location>
</feature>
<reference evidence="2 3" key="1">
    <citation type="submission" date="2019-08" db="EMBL/GenBank/DDBJ databases">
        <title>Genome sequencing of Paenibacillus faecis DSM 23593(T).</title>
        <authorList>
            <person name="Kook J.-K."/>
            <person name="Park S.-N."/>
            <person name="Lim Y.K."/>
        </authorList>
    </citation>
    <scope>NUCLEOTIDE SEQUENCE [LARGE SCALE GENOMIC DNA]</scope>
    <source>
        <strain evidence="2 3">DSM 23593</strain>
    </source>
</reference>
<feature type="transmembrane region" description="Helical" evidence="1">
    <location>
        <begin position="102"/>
        <end position="121"/>
    </location>
</feature>
<evidence type="ECO:0000256" key="1">
    <source>
        <dbReference type="SAM" id="Phobius"/>
    </source>
</evidence>
<keyword evidence="3" id="KW-1185">Reference proteome</keyword>
<dbReference type="RefSeq" id="WP_148457734.1">
    <property type="nucleotide sequence ID" value="NZ_VSDO01000006.1"/>
</dbReference>
<dbReference type="EMBL" id="VSDO01000006">
    <property type="protein sequence ID" value="TYA10165.1"/>
    <property type="molecule type" value="Genomic_DNA"/>
</dbReference>
<evidence type="ECO:0000313" key="2">
    <source>
        <dbReference type="EMBL" id="TYA10165.1"/>
    </source>
</evidence>
<dbReference type="AlphaFoldDB" id="A0A5D0CLB8"/>
<feature type="transmembrane region" description="Helical" evidence="1">
    <location>
        <begin position="50"/>
        <end position="69"/>
    </location>
</feature>
<organism evidence="2 3">
    <name type="scientific">Paenibacillus faecis</name>
    <dbReference type="NCBI Taxonomy" id="862114"/>
    <lineage>
        <taxon>Bacteria</taxon>
        <taxon>Bacillati</taxon>
        <taxon>Bacillota</taxon>
        <taxon>Bacilli</taxon>
        <taxon>Bacillales</taxon>
        <taxon>Paenibacillaceae</taxon>
        <taxon>Paenibacillus</taxon>
    </lineage>
</organism>
<dbReference type="InterPro" id="IPR021205">
    <property type="entry name" value="Lanti_perm_SpaE/MutE/EpiE-like"/>
</dbReference>
<protein>
    <submittedName>
        <fullName evidence="2">Lantibiotic immunity ABC transporter MutE/EpiE family permease subunit</fullName>
    </submittedName>
</protein>
<comment type="caution">
    <text evidence="2">The sequence shown here is derived from an EMBL/GenBank/DDBJ whole genome shotgun (WGS) entry which is preliminary data.</text>
</comment>
<gene>
    <name evidence="2" type="ORF">FRY98_26605</name>
</gene>
<keyword evidence="1" id="KW-1133">Transmembrane helix</keyword>
<accession>A0A5D0CLB8</accession>
<feature type="transmembrane region" description="Helical" evidence="1">
    <location>
        <begin position="217"/>
        <end position="237"/>
    </location>
</feature>
<proteinExistence type="predicted"/>